<keyword evidence="5" id="KW-1185">Reference proteome</keyword>
<dbReference type="RefSeq" id="WP_108594639.1">
    <property type="nucleotide sequence ID" value="NZ_CP028913.1"/>
</dbReference>
<reference evidence="4 5" key="1">
    <citation type="submission" date="2018-04" db="EMBL/GenBank/DDBJ databases">
        <authorList>
            <person name="Li J."/>
        </authorList>
    </citation>
    <scope>NUCLEOTIDE SEQUENCE [LARGE SCALE GENOMIC DNA]</scope>
    <source>
        <strain evidence="5">30A</strain>
    </source>
</reference>
<evidence type="ECO:0000256" key="1">
    <source>
        <dbReference type="ARBA" id="ARBA00023002"/>
    </source>
</evidence>
<dbReference type="EMBL" id="CP028913">
    <property type="protein sequence ID" value="AWB94818.1"/>
    <property type="molecule type" value="Genomic_DNA"/>
</dbReference>
<feature type="domain" description="Luciferase-like" evidence="3">
    <location>
        <begin position="23"/>
        <end position="308"/>
    </location>
</feature>
<keyword evidence="1" id="KW-0560">Oxidoreductase</keyword>
<dbReference type="InterPro" id="IPR050766">
    <property type="entry name" value="Bact_Lucif_Oxidored"/>
</dbReference>
<proteinExistence type="predicted"/>
<dbReference type="GO" id="GO:0016705">
    <property type="term" value="F:oxidoreductase activity, acting on paired donors, with incorporation or reduction of molecular oxygen"/>
    <property type="evidence" value="ECO:0007669"/>
    <property type="project" value="InterPro"/>
</dbReference>
<dbReference type="InterPro" id="IPR011251">
    <property type="entry name" value="Luciferase-like_dom"/>
</dbReference>
<dbReference type="GO" id="GO:0005829">
    <property type="term" value="C:cytosol"/>
    <property type="evidence" value="ECO:0007669"/>
    <property type="project" value="TreeGrafter"/>
</dbReference>
<organism evidence="4 5">
    <name type="scientific">Agromyces badenianii</name>
    <dbReference type="NCBI Taxonomy" id="2080742"/>
    <lineage>
        <taxon>Bacteria</taxon>
        <taxon>Bacillati</taxon>
        <taxon>Actinomycetota</taxon>
        <taxon>Actinomycetes</taxon>
        <taxon>Micrococcales</taxon>
        <taxon>Microbacteriaceae</taxon>
        <taxon>Agromyces</taxon>
    </lineage>
</organism>
<dbReference type="PANTHER" id="PTHR30137">
    <property type="entry name" value="LUCIFERASE-LIKE MONOOXYGENASE"/>
    <property type="match status" value="1"/>
</dbReference>
<name>A0A2S0WU48_9MICO</name>
<dbReference type="Proteomes" id="UP000244729">
    <property type="component" value="Chromosome"/>
</dbReference>
<dbReference type="AlphaFoldDB" id="A0A2S0WU48"/>
<dbReference type="NCBIfam" id="TIGR03858">
    <property type="entry name" value="LLM_2I7G"/>
    <property type="match status" value="1"/>
</dbReference>
<evidence type="ECO:0000259" key="3">
    <source>
        <dbReference type="Pfam" id="PF00296"/>
    </source>
</evidence>
<dbReference type="Pfam" id="PF00296">
    <property type="entry name" value="Bac_luciferase"/>
    <property type="match status" value="1"/>
</dbReference>
<accession>A0A2S0WU48</accession>
<dbReference type="InterPro" id="IPR036661">
    <property type="entry name" value="Luciferase-like_sf"/>
</dbReference>
<dbReference type="SUPFAM" id="SSF51679">
    <property type="entry name" value="Bacterial luciferase-like"/>
    <property type="match status" value="1"/>
</dbReference>
<dbReference type="Gene3D" id="3.20.20.30">
    <property type="entry name" value="Luciferase-like domain"/>
    <property type="match status" value="1"/>
</dbReference>
<gene>
    <name evidence="4" type="ORF">DCE93_03380</name>
</gene>
<dbReference type="KEGG" id="agm:DCE93_03380"/>
<sequence length="376" mass="40494">MAERYEFGLDTFGDVTIGPDGSPLSHAQVLRNVVEEAVLADRLGIDFFGIGEHHREDFAVSAPEVVLGAIAGRTERIHLGSAVTVLSSDDPVRVFQRFATLDALSNGRAEVILGRGSFIESFPLFGFELNQYQELFEEKLGLFSALLPQEPVTWTGALRAPLTDQLVFPPVEHGRLKTWVGVGGSPESVVRAARHGLPLVLAIIGGSPARFAPLADLYRRALEQFGNPVQPIAIHSPGFIADDDAEALDTLWPHYKIIIDRIGRERGWGPVSREHFEDEAGPNGALYAGSPDKVAVKIAAAMRSIGASRFDLKYSNGGLPHEAMMRSIELYATEVVPRVRELLAEADAADAELGAVADLGAADRADAAASADRSLD</sequence>
<keyword evidence="2" id="KW-0503">Monooxygenase</keyword>
<evidence type="ECO:0000313" key="4">
    <source>
        <dbReference type="EMBL" id="AWB94818.1"/>
    </source>
</evidence>
<dbReference type="InterPro" id="IPR022290">
    <property type="entry name" value="LLM_Atu2307-like"/>
</dbReference>
<evidence type="ECO:0000256" key="2">
    <source>
        <dbReference type="ARBA" id="ARBA00023033"/>
    </source>
</evidence>
<dbReference type="GO" id="GO:0004497">
    <property type="term" value="F:monooxygenase activity"/>
    <property type="evidence" value="ECO:0007669"/>
    <property type="project" value="UniProtKB-KW"/>
</dbReference>
<dbReference type="OrthoDB" id="9776438at2"/>
<evidence type="ECO:0000313" key="5">
    <source>
        <dbReference type="Proteomes" id="UP000244729"/>
    </source>
</evidence>
<dbReference type="PANTHER" id="PTHR30137:SF8">
    <property type="entry name" value="BLR5498 PROTEIN"/>
    <property type="match status" value="1"/>
</dbReference>
<protein>
    <submittedName>
        <fullName evidence="4">LLM class flavin-dependent oxidoreductase</fullName>
    </submittedName>
</protein>